<dbReference type="PRINTS" id="PR01159">
    <property type="entry name" value="DNAGYRASEB"/>
</dbReference>
<dbReference type="Gene3D" id="3.30.230.10">
    <property type="match status" value="1"/>
</dbReference>
<gene>
    <name evidence="13" type="ORF">SAMN05444371_2898</name>
</gene>
<evidence type="ECO:0000256" key="5">
    <source>
        <dbReference type="ARBA" id="ARBA00022741"/>
    </source>
</evidence>
<comment type="catalytic activity">
    <reaction evidence="1">
        <text>ATP-dependent breakage, passage and rejoining of double-stranded DNA.</text>
        <dbReference type="EC" id="5.6.2.2"/>
    </reaction>
</comment>
<name>A0A1M6TIK5_9FLAO</name>
<dbReference type="OrthoDB" id="9802808at2"/>
<dbReference type="InterPro" id="IPR001241">
    <property type="entry name" value="Topo_IIA"/>
</dbReference>
<comment type="cofactor">
    <cofactor evidence="2">
        <name>Mg(2+)</name>
        <dbReference type="ChEBI" id="CHEBI:18420"/>
    </cofactor>
</comment>
<dbReference type="RefSeq" id="WP_072999299.1">
    <property type="nucleotide sequence ID" value="NZ_FRAM01000003.1"/>
</dbReference>
<keyword evidence="9" id="KW-0238">DNA-binding</keyword>
<protein>
    <recommendedName>
        <fullName evidence="3">DNA topoisomerase (ATP-hydrolyzing)</fullName>
        <ecNumber evidence="3">5.6.2.2</ecNumber>
    </recommendedName>
</protein>
<dbReference type="InterPro" id="IPR018522">
    <property type="entry name" value="TopoIIA_CS"/>
</dbReference>
<evidence type="ECO:0000313" key="13">
    <source>
        <dbReference type="EMBL" id="SHK56723.1"/>
    </source>
</evidence>
<comment type="subunit">
    <text evidence="11">Heterotetramer composed of ParC and ParE.</text>
</comment>
<dbReference type="InterPro" id="IPR036890">
    <property type="entry name" value="HATPase_C_sf"/>
</dbReference>
<keyword evidence="4" id="KW-0479">Metal-binding</keyword>
<dbReference type="CDD" id="cd01030">
    <property type="entry name" value="TOPRIM_TopoIIA_like"/>
    <property type="match status" value="1"/>
</dbReference>
<dbReference type="GO" id="GO:0006265">
    <property type="term" value="P:DNA topological change"/>
    <property type="evidence" value="ECO:0007669"/>
    <property type="project" value="InterPro"/>
</dbReference>
<dbReference type="PROSITE" id="PS50880">
    <property type="entry name" value="TOPRIM"/>
    <property type="match status" value="1"/>
</dbReference>
<dbReference type="Gene3D" id="3.30.565.10">
    <property type="entry name" value="Histidine kinase-like ATPase, C-terminal domain"/>
    <property type="match status" value="1"/>
</dbReference>
<evidence type="ECO:0000256" key="2">
    <source>
        <dbReference type="ARBA" id="ARBA00001946"/>
    </source>
</evidence>
<keyword evidence="14" id="KW-1185">Reference proteome</keyword>
<dbReference type="Pfam" id="PF02518">
    <property type="entry name" value="HATPase_c"/>
    <property type="match status" value="1"/>
</dbReference>
<dbReference type="InterPro" id="IPR003594">
    <property type="entry name" value="HATPase_dom"/>
</dbReference>
<evidence type="ECO:0000256" key="11">
    <source>
        <dbReference type="ARBA" id="ARBA00063644"/>
    </source>
</evidence>
<dbReference type="SUPFAM" id="SSF55874">
    <property type="entry name" value="ATPase domain of HSP90 chaperone/DNA topoisomerase II/histidine kinase"/>
    <property type="match status" value="1"/>
</dbReference>
<evidence type="ECO:0000256" key="6">
    <source>
        <dbReference type="ARBA" id="ARBA00022840"/>
    </source>
</evidence>
<evidence type="ECO:0000259" key="12">
    <source>
        <dbReference type="PROSITE" id="PS50880"/>
    </source>
</evidence>
<dbReference type="PROSITE" id="PS00177">
    <property type="entry name" value="TOPOISOMERASE_II"/>
    <property type="match status" value="1"/>
</dbReference>
<dbReference type="Proteomes" id="UP000184498">
    <property type="component" value="Unassembled WGS sequence"/>
</dbReference>
<dbReference type="GO" id="GO:0003677">
    <property type="term" value="F:DNA binding"/>
    <property type="evidence" value="ECO:0007669"/>
    <property type="project" value="UniProtKB-KW"/>
</dbReference>
<dbReference type="InterPro" id="IPR000565">
    <property type="entry name" value="Topo_IIA_B"/>
</dbReference>
<dbReference type="AlphaFoldDB" id="A0A1M6TIK5"/>
<dbReference type="GO" id="GO:0003918">
    <property type="term" value="F:DNA topoisomerase type II (double strand cut, ATP-hydrolyzing) activity"/>
    <property type="evidence" value="ECO:0007669"/>
    <property type="project" value="UniProtKB-EC"/>
</dbReference>
<dbReference type="InterPro" id="IPR013506">
    <property type="entry name" value="Topo_IIA_bsu_dom2"/>
</dbReference>
<dbReference type="FunFam" id="3.30.565.10:FF:000063">
    <property type="entry name" value="DNA topoisomerase (ATP-hydrolyzing)"/>
    <property type="match status" value="1"/>
</dbReference>
<keyword evidence="10 13" id="KW-0413">Isomerase</keyword>
<keyword evidence="5" id="KW-0547">Nucleotide-binding</keyword>
<dbReference type="GO" id="GO:0005524">
    <property type="term" value="F:ATP binding"/>
    <property type="evidence" value="ECO:0007669"/>
    <property type="project" value="UniProtKB-KW"/>
</dbReference>
<feature type="domain" description="Toprim" evidence="12">
    <location>
        <begin position="409"/>
        <end position="519"/>
    </location>
</feature>
<evidence type="ECO:0000256" key="10">
    <source>
        <dbReference type="ARBA" id="ARBA00023235"/>
    </source>
</evidence>
<reference evidence="14" key="1">
    <citation type="submission" date="2016-11" db="EMBL/GenBank/DDBJ databases">
        <authorList>
            <person name="Varghese N."/>
            <person name="Submissions S."/>
        </authorList>
    </citation>
    <scope>NUCLEOTIDE SEQUENCE [LARGE SCALE GENOMIC DNA]</scope>
    <source>
        <strain evidence="14">DSM 18016</strain>
    </source>
</reference>
<evidence type="ECO:0000256" key="3">
    <source>
        <dbReference type="ARBA" id="ARBA00012895"/>
    </source>
</evidence>
<dbReference type="SUPFAM" id="SSF56719">
    <property type="entry name" value="Type II DNA topoisomerase"/>
    <property type="match status" value="1"/>
</dbReference>
<dbReference type="PANTHER" id="PTHR45866">
    <property type="entry name" value="DNA GYRASE/TOPOISOMERASE SUBUNIT B"/>
    <property type="match status" value="1"/>
</dbReference>
<accession>A0A1M6TIK5</accession>
<keyword evidence="6" id="KW-0067">ATP-binding</keyword>
<evidence type="ECO:0000256" key="8">
    <source>
        <dbReference type="ARBA" id="ARBA00023029"/>
    </source>
</evidence>
<dbReference type="PRINTS" id="PR00418">
    <property type="entry name" value="TPI2FAMILY"/>
</dbReference>
<proteinExistence type="predicted"/>
<dbReference type="InterPro" id="IPR013759">
    <property type="entry name" value="Topo_IIA_B_C"/>
</dbReference>
<sequence length="627" mass="71665">MSEINPVNYSEDNIRTLDWQEHIRLRPGMYIGKLGDGSSADDGIYILLKEIIDNSIDEFVMKAGKRIEIKMDEGKVTIRDFGRGIPLGKVVDAVSKMNTGGKYDSKAFKKSVGLNGVGTKAVNALSGFFRVKSVREGRVKMAEFSRGVIKTDYPEADSSDRNGTEISFVPDEDIFLNFKFRKEYVERMLRNYAYLNPGLTIVFNGEKFYSENGLRDLLEEELESDILYPIIHLKDEDIEVAITHSDKSQTETYFSFVNGQNTTQGGTHLNAFREAFVKTIREFYNKNFEAADIRKSIIAAVSVKVIEPVFESQTKTKLGSNEIEPGGVTVRTFIIDFLKNKLDNFLHKNPEVAEAILRKIMISERERKELSGIQKLARERAKKVSLHNKKLRDCRHHYNDQKAARKSETMIFITEGDSASGSITKSRDVETQAVFSLKGKPLNCYGLTKKVVYENEEFNLLQAALNIEESLEDLRYNHVVIATDADVDGMHIRLLMITFFLQFFPDLIKNGHLYILQTPLFRVRNKKETRYCYSDAERLKALNELGKNPEITRFKGLGEISPDEFKHFIGKDIRLEPVVVGKDQTIEQLLEFYMGKNTPDRQLFILDNLVVEDTDIDKKEAIREVDV</sequence>
<dbReference type="InterPro" id="IPR020568">
    <property type="entry name" value="Ribosomal_Su5_D2-typ_SF"/>
</dbReference>
<keyword evidence="7" id="KW-0460">Magnesium</keyword>
<dbReference type="SMART" id="SM00387">
    <property type="entry name" value="HATPase_c"/>
    <property type="match status" value="1"/>
</dbReference>
<dbReference type="FunFam" id="3.40.50.670:FF:000006">
    <property type="entry name" value="DNA topoisomerase (ATP-hydrolyzing)"/>
    <property type="match status" value="1"/>
</dbReference>
<evidence type="ECO:0000313" key="14">
    <source>
        <dbReference type="Proteomes" id="UP000184498"/>
    </source>
</evidence>
<dbReference type="GO" id="GO:0046872">
    <property type="term" value="F:metal ion binding"/>
    <property type="evidence" value="ECO:0007669"/>
    <property type="project" value="UniProtKB-KW"/>
</dbReference>
<dbReference type="InterPro" id="IPR006171">
    <property type="entry name" value="TOPRIM_dom"/>
</dbReference>
<evidence type="ECO:0000256" key="9">
    <source>
        <dbReference type="ARBA" id="ARBA00023125"/>
    </source>
</evidence>
<dbReference type="Pfam" id="PF01751">
    <property type="entry name" value="Toprim"/>
    <property type="match status" value="1"/>
</dbReference>
<dbReference type="InterPro" id="IPR013760">
    <property type="entry name" value="Topo_IIA-like_dom_sf"/>
</dbReference>
<dbReference type="EC" id="5.6.2.2" evidence="3"/>
<dbReference type="EMBL" id="FRAM01000003">
    <property type="protein sequence ID" value="SHK56723.1"/>
    <property type="molecule type" value="Genomic_DNA"/>
</dbReference>
<dbReference type="SUPFAM" id="SSF54211">
    <property type="entry name" value="Ribosomal protein S5 domain 2-like"/>
    <property type="match status" value="1"/>
</dbReference>
<dbReference type="STRING" id="216903.SAMN05444371_2898"/>
<evidence type="ECO:0000256" key="7">
    <source>
        <dbReference type="ARBA" id="ARBA00022842"/>
    </source>
</evidence>
<dbReference type="SMART" id="SM00433">
    <property type="entry name" value="TOP2c"/>
    <property type="match status" value="1"/>
</dbReference>
<evidence type="ECO:0000256" key="4">
    <source>
        <dbReference type="ARBA" id="ARBA00022723"/>
    </source>
</evidence>
<keyword evidence="8" id="KW-0799">Topoisomerase</keyword>
<dbReference type="Pfam" id="PF00204">
    <property type="entry name" value="DNA_gyraseB"/>
    <property type="match status" value="1"/>
</dbReference>
<dbReference type="PANTHER" id="PTHR45866:SF2">
    <property type="entry name" value="DNA TOPOISOMERASE (ATP-HYDROLYZING)"/>
    <property type="match status" value="1"/>
</dbReference>
<dbReference type="Gene3D" id="3.40.50.670">
    <property type="match status" value="1"/>
</dbReference>
<evidence type="ECO:0000256" key="1">
    <source>
        <dbReference type="ARBA" id="ARBA00000185"/>
    </source>
</evidence>
<organism evidence="13 14">
    <name type="scientific">Epilithonimonas mollis</name>
    <dbReference type="NCBI Taxonomy" id="216903"/>
    <lineage>
        <taxon>Bacteria</taxon>
        <taxon>Pseudomonadati</taxon>
        <taxon>Bacteroidota</taxon>
        <taxon>Flavobacteriia</taxon>
        <taxon>Flavobacteriales</taxon>
        <taxon>Weeksellaceae</taxon>
        <taxon>Chryseobacterium group</taxon>
        <taxon>Epilithonimonas</taxon>
    </lineage>
</organism>
<dbReference type="InterPro" id="IPR014721">
    <property type="entry name" value="Ribsml_uS5_D2-typ_fold_subgr"/>
</dbReference>